<evidence type="ECO:0000313" key="2">
    <source>
        <dbReference type="EMBL" id="KAF5813859.1"/>
    </source>
</evidence>
<keyword evidence="3" id="KW-1185">Reference proteome</keyword>
<name>A0A9K3NVF6_HELAN</name>
<dbReference type="EMBL" id="MNCJ02000318">
    <property type="protein sequence ID" value="KAF5813859.1"/>
    <property type="molecule type" value="Genomic_DNA"/>
</dbReference>
<reference evidence="2" key="2">
    <citation type="submission" date="2020-06" db="EMBL/GenBank/DDBJ databases">
        <title>Helianthus annuus Genome sequencing and assembly Release 2.</title>
        <authorList>
            <person name="Gouzy J."/>
            <person name="Langlade N."/>
            <person name="Munos S."/>
        </authorList>
    </citation>
    <scope>NUCLEOTIDE SEQUENCE</scope>
    <source>
        <tissue evidence="2">Leaves</tissue>
    </source>
</reference>
<dbReference type="Gramene" id="mRNA:HanXRQr2_Chr03g0103671">
    <property type="protein sequence ID" value="CDS:HanXRQr2_Chr03g0103671.1"/>
    <property type="gene ID" value="HanXRQr2_Chr03g0103671"/>
</dbReference>
<accession>A0A9K3NVF6</accession>
<comment type="caution">
    <text evidence="2">The sequence shown here is derived from an EMBL/GenBank/DDBJ whole genome shotgun (WGS) entry which is preliminary data.</text>
</comment>
<sequence length="113" mass="12492">MAQSCVMCEALNEENTTGCVAGCLYAPLVAQGVVTSLELNCLLSSYQPSYIHGFMTTVGPHQRPAMIDSFMFTFRKRMENPILSAEDMDQLLAKLAEMREEEEEQAAAGENHV</sequence>
<gene>
    <name evidence="2" type="ORF">HanXRQr2_Chr03g0103671</name>
</gene>
<evidence type="ECO:0000256" key="1">
    <source>
        <dbReference type="SAM" id="Coils"/>
    </source>
</evidence>
<organism evidence="2 3">
    <name type="scientific">Helianthus annuus</name>
    <name type="common">Common sunflower</name>
    <dbReference type="NCBI Taxonomy" id="4232"/>
    <lineage>
        <taxon>Eukaryota</taxon>
        <taxon>Viridiplantae</taxon>
        <taxon>Streptophyta</taxon>
        <taxon>Embryophyta</taxon>
        <taxon>Tracheophyta</taxon>
        <taxon>Spermatophyta</taxon>
        <taxon>Magnoliopsida</taxon>
        <taxon>eudicotyledons</taxon>
        <taxon>Gunneridae</taxon>
        <taxon>Pentapetalae</taxon>
        <taxon>asterids</taxon>
        <taxon>campanulids</taxon>
        <taxon>Asterales</taxon>
        <taxon>Asteraceae</taxon>
        <taxon>Asteroideae</taxon>
        <taxon>Heliantheae alliance</taxon>
        <taxon>Heliantheae</taxon>
        <taxon>Helianthus</taxon>
    </lineage>
</organism>
<protein>
    <submittedName>
        <fullName evidence="2">Transcription factor AS2-LOB family</fullName>
    </submittedName>
</protein>
<proteinExistence type="predicted"/>
<keyword evidence="1" id="KW-0175">Coiled coil</keyword>
<evidence type="ECO:0000313" key="3">
    <source>
        <dbReference type="Proteomes" id="UP000215914"/>
    </source>
</evidence>
<dbReference type="Proteomes" id="UP000215914">
    <property type="component" value="Unassembled WGS sequence"/>
</dbReference>
<reference evidence="2" key="1">
    <citation type="journal article" date="2017" name="Nature">
        <title>The sunflower genome provides insights into oil metabolism, flowering and Asterid evolution.</title>
        <authorList>
            <person name="Badouin H."/>
            <person name="Gouzy J."/>
            <person name="Grassa C.J."/>
            <person name="Murat F."/>
            <person name="Staton S.E."/>
            <person name="Cottret L."/>
            <person name="Lelandais-Briere C."/>
            <person name="Owens G.L."/>
            <person name="Carrere S."/>
            <person name="Mayjonade B."/>
            <person name="Legrand L."/>
            <person name="Gill N."/>
            <person name="Kane N.C."/>
            <person name="Bowers J.E."/>
            <person name="Hubner S."/>
            <person name="Bellec A."/>
            <person name="Berard A."/>
            <person name="Berges H."/>
            <person name="Blanchet N."/>
            <person name="Boniface M.C."/>
            <person name="Brunel D."/>
            <person name="Catrice O."/>
            <person name="Chaidir N."/>
            <person name="Claudel C."/>
            <person name="Donnadieu C."/>
            <person name="Faraut T."/>
            <person name="Fievet G."/>
            <person name="Helmstetter N."/>
            <person name="King M."/>
            <person name="Knapp S.J."/>
            <person name="Lai Z."/>
            <person name="Le Paslier M.C."/>
            <person name="Lippi Y."/>
            <person name="Lorenzon L."/>
            <person name="Mandel J.R."/>
            <person name="Marage G."/>
            <person name="Marchand G."/>
            <person name="Marquand E."/>
            <person name="Bret-Mestries E."/>
            <person name="Morien E."/>
            <person name="Nambeesan S."/>
            <person name="Nguyen T."/>
            <person name="Pegot-Espagnet P."/>
            <person name="Pouilly N."/>
            <person name="Raftis F."/>
            <person name="Sallet E."/>
            <person name="Schiex T."/>
            <person name="Thomas J."/>
            <person name="Vandecasteele C."/>
            <person name="Vares D."/>
            <person name="Vear F."/>
            <person name="Vautrin S."/>
            <person name="Crespi M."/>
            <person name="Mangin B."/>
            <person name="Burke J.M."/>
            <person name="Salse J."/>
            <person name="Munos S."/>
            <person name="Vincourt P."/>
            <person name="Rieseberg L.H."/>
            <person name="Langlade N.B."/>
        </authorList>
    </citation>
    <scope>NUCLEOTIDE SEQUENCE</scope>
    <source>
        <tissue evidence="2">Leaves</tissue>
    </source>
</reference>
<feature type="coiled-coil region" evidence="1">
    <location>
        <begin position="85"/>
        <end position="112"/>
    </location>
</feature>
<dbReference type="AlphaFoldDB" id="A0A9K3NVF6"/>